<feature type="transmembrane region" description="Helical" evidence="7">
    <location>
        <begin position="109"/>
        <end position="130"/>
    </location>
</feature>
<keyword evidence="6 7" id="KW-0472">Membrane</keyword>
<reference evidence="9" key="2">
    <citation type="submission" date="2021-04" db="EMBL/GenBank/DDBJ databases">
        <authorList>
            <person name="Gilroy R."/>
        </authorList>
    </citation>
    <scope>NUCLEOTIDE SEQUENCE</scope>
    <source>
        <strain evidence="9">ChiSxjej5B17-1746</strain>
    </source>
</reference>
<feature type="transmembrane region" description="Helical" evidence="7">
    <location>
        <begin position="277"/>
        <end position="298"/>
    </location>
</feature>
<feature type="transmembrane region" description="Helical" evidence="7">
    <location>
        <begin position="142"/>
        <end position="165"/>
    </location>
</feature>
<dbReference type="InterPro" id="IPR004681">
    <property type="entry name" value="TRAP_DctM"/>
</dbReference>
<comment type="subcellular location">
    <subcellularLocation>
        <location evidence="1">Cell inner membrane</location>
        <topology evidence="1">Multi-pass membrane protein</topology>
    </subcellularLocation>
</comment>
<accession>A0A9D1U8Y0</accession>
<protein>
    <submittedName>
        <fullName evidence="9">TRAP transporter large permease</fullName>
    </submittedName>
</protein>
<dbReference type="GO" id="GO:0005886">
    <property type="term" value="C:plasma membrane"/>
    <property type="evidence" value="ECO:0007669"/>
    <property type="project" value="UniProtKB-SubCell"/>
</dbReference>
<proteinExistence type="predicted"/>
<evidence type="ECO:0000256" key="7">
    <source>
        <dbReference type="SAM" id="Phobius"/>
    </source>
</evidence>
<evidence type="ECO:0000256" key="5">
    <source>
        <dbReference type="ARBA" id="ARBA00022989"/>
    </source>
</evidence>
<feature type="domain" description="TRAP C4-dicarboxylate transport system permease DctM subunit" evidence="8">
    <location>
        <begin position="15"/>
        <end position="421"/>
    </location>
</feature>
<dbReference type="PANTHER" id="PTHR33362">
    <property type="entry name" value="SIALIC ACID TRAP TRANSPORTER PERMEASE PROTEIN SIAT-RELATED"/>
    <property type="match status" value="1"/>
</dbReference>
<feature type="transmembrane region" description="Helical" evidence="7">
    <location>
        <begin position="363"/>
        <end position="381"/>
    </location>
</feature>
<evidence type="ECO:0000256" key="6">
    <source>
        <dbReference type="ARBA" id="ARBA00023136"/>
    </source>
</evidence>
<dbReference type="Pfam" id="PF06808">
    <property type="entry name" value="DctM"/>
    <property type="match status" value="1"/>
</dbReference>
<name>A0A9D1U8Y0_9BACT</name>
<dbReference type="GO" id="GO:0022857">
    <property type="term" value="F:transmembrane transporter activity"/>
    <property type="evidence" value="ECO:0007669"/>
    <property type="project" value="TreeGrafter"/>
</dbReference>
<keyword evidence="5 7" id="KW-1133">Transmembrane helix</keyword>
<evidence type="ECO:0000259" key="8">
    <source>
        <dbReference type="Pfam" id="PF06808"/>
    </source>
</evidence>
<dbReference type="EMBL" id="DXGI01000315">
    <property type="protein sequence ID" value="HIW79109.1"/>
    <property type="molecule type" value="Genomic_DNA"/>
</dbReference>
<dbReference type="PANTHER" id="PTHR33362:SF5">
    <property type="entry name" value="C4-DICARBOXYLATE TRAP TRANSPORTER LARGE PERMEASE PROTEIN DCTM"/>
    <property type="match status" value="1"/>
</dbReference>
<gene>
    <name evidence="9" type="ORF">H9874_08205</name>
</gene>
<feature type="transmembrane region" description="Helical" evidence="7">
    <location>
        <begin position="12"/>
        <end position="43"/>
    </location>
</feature>
<dbReference type="InterPro" id="IPR010656">
    <property type="entry name" value="DctM"/>
</dbReference>
<evidence type="ECO:0000313" key="10">
    <source>
        <dbReference type="Proteomes" id="UP000824264"/>
    </source>
</evidence>
<feature type="transmembrane region" description="Helical" evidence="7">
    <location>
        <begin position="339"/>
        <end position="357"/>
    </location>
</feature>
<keyword evidence="4 7" id="KW-0812">Transmembrane</keyword>
<feature type="transmembrane region" description="Helical" evidence="7">
    <location>
        <begin position="402"/>
        <end position="426"/>
    </location>
</feature>
<reference evidence="9" key="1">
    <citation type="journal article" date="2021" name="PeerJ">
        <title>Extensive microbial diversity within the chicken gut microbiome revealed by metagenomics and culture.</title>
        <authorList>
            <person name="Gilroy R."/>
            <person name="Ravi A."/>
            <person name="Getino M."/>
            <person name="Pursley I."/>
            <person name="Horton D.L."/>
            <person name="Alikhan N.F."/>
            <person name="Baker D."/>
            <person name="Gharbi K."/>
            <person name="Hall N."/>
            <person name="Watson M."/>
            <person name="Adriaenssens E.M."/>
            <person name="Foster-Nyarko E."/>
            <person name="Jarju S."/>
            <person name="Secka A."/>
            <person name="Antonio M."/>
            <person name="Oren A."/>
            <person name="Chaudhuri R.R."/>
            <person name="La Ragione R."/>
            <person name="Hildebrand F."/>
            <person name="Pallen M.J."/>
        </authorList>
    </citation>
    <scope>NUCLEOTIDE SEQUENCE</scope>
    <source>
        <strain evidence="9">ChiSxjej5B17-1746</strain>
    </source>
</reference>
<comment type="caution">
    <text evidence="9">The sequence shown here is derived from an EMBL/GenBank/DDBJ whole genome shotgun (WGS) entry which is preliminary data.</text>
</comment>
<keyword evidence="2" id="KW-1003">Cell membrane</keyword>
<feature type="transmembrane region" description="Helical" evidence="7">
    <location>
        <begin position="246"/>
        <end position="265"/>
    </location>
</feature>
<feature type="transmembrane region" description="Helical" evidence="7">
    <location>
        <begin position="55"/>
        <end position="76"/>
    </location>
</feature>
<dbReference type="NCBIfam" id="TIGR00786">
    <property type="entry name" value="dctM"/>
    <property type="match status" value="1"/>
</dbReference>
<evidence type="ECO:0000256" key="3">
    <source>
        <dbReference type="ARBA" id="ARBA00022519"/>
    </source>
</evidence>
<evidence type="ECO:0000313" key="9">
    <source>
        <dbReference type="EMBL" id="HIW79109.1"/>
    </source>
</evidence>
<feature type="transmembrane region" description="Helical" evidence="7">
    <location>
        <begin position="310"/>
        <end position="332"/>
    </location>
</feature>
<keyword evidence="3" id="KW-0997">Cell inner membrane</keyword>
<feature type="transmembrane region" description="Helical" evidence="7">
    <location>
        <begin position="221"/>
        <end position="240"/>
    </location>
</feature>
<dbReference type="AlphaFoldDB" id="A0A9D1U8Y0"/>
<organism evidence="9 10">
    <name type="scientific">Candidatus Bilophila faecipullorum</name>
    <dbReference type="NCBI Taxonomy" id="2838482"/>
    <lineage>
        <taxon>Bacteria</taxon>
        <taxon>Pseudomonadati</taxon>
        <taxon>Thermodesulfobacteriota</taxon>
        <taxon>Desulfovibrionia</taxon>
        <taxon>Desulfovibrionales</taxon>
        <taxon>Desulfovibrionaceae</taxon>
        <taxon>Bilophila</taxon>
    </lineage>
</organism>
<dbReference type="Proteomes" id="UP000824264">
    <property type="component" value="Unassembled WGS sequence"/>
</dbReference>
<feature type="transmembrane region" description="Helical" evidence="7">
    <location>
        <begin position="177"/>
        <end position="200"/>
    </location>
</feature>
<sequence length="435" mass="46080">MMEALTPAGIGLMLFCIFFVLLLIGSPIMVALGVATMTCFIALDIDLSMMIERAFASLTAFPLMALPAFVLAGSLMEAAGVSRRLVHIAENIVGPTPGGLAISTTLSCVFFGAISGSGPATTAAVGMLMIPAMAKRGYNVGYAAAATATAGGIGIIIPPSIPMVIYGVTGQQSISKMFMAGVIPGILVAVALSCAHFFLCRNLKTDGLDWSFSTFLASLKDGFWSVLAPVIILGGIYAGVFTPTEAAIIAIFYTIIVGIFIHKELSLKSFMASLRTTSWLTGRVLVLVFTATAFGYLLTSYRIPVEIANWILSFTNNVYLVWFFVVVLLLFLGMFMETLAIIMLVTPVLLPIMMAYGVDPIHFGIVLICCCGIGFSTPPLGENMFIASGIANVSLEEISLKALPLVASNILVIVILVLFPDIVLLLPNLMGDGLQ</sequence>
<dbReference type="PIRSF" id="PIRSF006066">
    <property type="entry name" value="HI0050"/>
    <property type="match status" value="1"/>
</dbReference>
<evidence type="ECO:0000256" key="1">
    <source>
        <dbReference type="ARBA" id="ARBA00004429"/>
    </source>
</evidence>
<evidence type="ECO:0000256" key="2">
    <source>
        <dbReference type="ARBA" id="ARBA00022475"/>
    </source>
</evidence>
<evidence type="ECO:0000256" key="4">
    <source>
        <dbReference type="ARBA" id="ARBA00022692"/>
    </source>
</evidence>